<dbReference type="GO" id="GO:0043634">
    <property type="term" value="P:polyadenylation-dependent ncRNA catabolic process"/>
    <property type="evidence" value="ECO:0007669"/>
    <property type="project" value="TreeGrafter"/>
</dbReference>
<dbReference type="GO" id="GO:0003729">
    <property type="term" value="F:mRNA binding"/>
    <property type="evidence" value="ECO:0007669"/>
    <property type="project" value="TreeGrafter"/>
</dbReference>
<dbReference type="GO" id="GO:0005730">
    <property type="term" value="C:nucleolus"/>
    <property type="evidence" value="ECO:0007669"/>
    <property type="project" value="TreeGrafter"/>
</dbReference>
<dbReference type="EMBL" id="LN871598">
    <property type="protein sequence ID" value="CTQ41331.1"/>
    <property type="molecule type" value="Genomic_DNA"/>
</dbReference>
<dbReference type="Proteomes" id="UP000002899">
    <property type="component" value="Chromosome III"/>
</dbReference>
<dbReference type="Gene3D" id="3.30.460.10">
    <property type="entry name" value="Beta Polymerase, domain 2"/>
    <property type="match status" value="1"/>
</dbReference>
<keyword evidence="4" id="KW-1185">Reference proteome</keyword>
<evidence type="ECO:0000259" key="2">
    <source>
        <dbReference type="Pfam" id="PF22600"/>
    </source>
</evidence>
<reference evidence="3 4" key="2">
    <citation type="journal article" date="2013" name="PLoS ONE">
        <title>Whole genome mapping and re-organization of the nuclear and mitochondrial genomes of Babesia microti isolates.</title>
        <authorList>
            <person name="Cornillot E."/>
            <person name="Dassouli A."/>
            <person name="Garg A."/>
            <person name="Pachikara N."/>
            <person name="Randazzo S."/>
            <person name="Depoix D."/>
            <person name="Carcy B."/>
            <person name="Delbecq S."/>
            <person name="Frutos R."/>
            <person name="Silva J.C."/>
            <person name="Sutton R."/>
            <person name="Krause P.J."/>
            <person name="Mamoun C.B."/>
        </authorList>
    </citation>
    <scope>NUCLEOTIDE SEQUENCE [LARGE SCALE GENOMIC DNA]</scope>
    <source>
        <strain evidence="3 4">RI</strain>
    </source>
</reference>
<evidence type="ECO:0000313" key="3">
    <source>
        <dbReference type="EMBL" id="CTQ41331.1"/>
    </source>
</evidence>
<dbReference type="Pfam" id="PF22600">
    <property type="entry name" value="MTPAP-like_central"/>
    <property type="match status" value="1"/>
</dbReference>
<organism evidence="3 4">
    <name type="scientific">Babesia microti (strain RI)</name>
    <dbReference type="NCBI Taxonomy" id="1133968"/>
    <lineage>
        <taxon>Eukaryota</taxon>
        <taxon>Sar</taxon>
        <taxon>Alveolata</taxon>
        <taxon>Apicomplexa</taxon>
        <taxon>Aconoidasida</taxon>
        <taxon>Piroplasmida</taxon>
        <taxon>Babesiidae</taxon>
        <taxon>Babesia</taxon>
    </lineage>
</organism>
<dbReference type="InterPro" id="IPR043519">
    <property type="entry name" value="NT_sf"/>
</dbReference>
<dbReference type="InterPro" id="IPR054708">
    <property type="entry name" value="MTPAP-like_central"/>
</dbReference>
<dbReference type="VEuPathDB" id="PiroplasmaDB:BMR1_03g03655"/>
<accession>A0A0K3AUQ9</accession>
<evidence type="ECO:0000313" key="4">
    <source>
        <dbReference type="Proteomes" id="UP000002899"/>
    </source>
</evidence>
<keyword evidence="3" id="KW-0548">Nucleotidyltransferase</keyword>
<evidence type="ECO:0000256" key="1">
    <source>
        <dbReference type="SAM" id="MobiDB-lite"/>
    </source>
</evidence>
<dbReference type="CDD" id="cd05402">
    <property type="entry name" value="NT_PAP_TUTase"/>
    <property type="match status" value="1"/>
</dbReference>
<dbReference type="EC" id="2.7.7.19" evidence="3"/>
<feature type="compositionally biased region" description="Low complexity" evidence="1">
    <location>
        <begin position="55"/>
        <end position="68"/>
    </location>
</feature>
<feature type="region of interest" description="Disordered" evidence="1">
    <location>
        <begin position="28"/>
        <end position="161"/>
    </location>
</feature>
<dbReference type="AlphaFoldDB" id="A0A0K3AUQ9"/>
<dbReference type="InterPro" id="IPR045862">
    <property type="entry name" value="Trf4-like"/>
</dbReference>
<feature type="compositionally biased region" description="Polar residues" evidence="1">
    <location>
        <begin position="135"/>
        <end position="145"/>
    </location>
</feature>
<dbReference type="SUPFAM" id="SSF81301">
    <property type="entry name" value="Nucleotidyltransferase"/>
    <property type="match status" value="1"/>
</dbReference>
<feature type="compositionally biased region" description="Basic residues" evidence="1">
    <location>
        <begin position="37"/>
        <end position="54"/>
    </location>
</feature>
<dbReference type="RefSeq" id="XP_012649342.1">
    <property type="nucleotide sequence ID" value="XM_012793888.1"/>
</dbReference>
<protein>
    <submittedName>
        <fullName evidence="3">Non-canonical poly(A) RNA polymerase PAPD5</fullName>
        <ecNumber evidence="3">2.7.7.19</ecNumber>
    </submittedName>
</protein>
<dbReference type="OMA" id="SEIDQYN"/>
<dbReference type="SUPFAM" id="SSF81631">
    <property type="entry name" value="PAP/OAS1 substrate-binding domain"/>
    <property type="match status" value="1"/>
</dbReference>
<reference evidence="3 4" key="1">
    <citation type="journal article" date="2012" name="Nucleic Acids Res.">
        <title>Sequencing of the smallest Apicomplexan genome from the human pathogen Babesia microti.</title>
        <authorList>
            <person name="Cornillot E."/>
            <person name="Hadj-Kaddour K."/>
            <person name="Dassouli A."/>
            <person name="Noel B."/>
            <person name="Ranwez V."/>
            <person name="Vacherie B."/>
            <person name="Augagneur Y."/>
            <person name="Bres V."/>
            <person name="Duclos A."/>
            <person name="Randazzo S."/>
            <person name="Carcy B."/>
            <person name="Debierre-Grockiego F."/>
            <person name="Delbecq S."/>
            <person name="Moubri-Menage K."/>
            <person name="Shams-Eldin H."/>
            <person name="Usmani-Brown S."/>
            <person name="Bringaud F."/>
            <person name="Wincker P."/>
            <person name="Vivares C.P."/>
            <person name="Schwarz R.T."/>
            <person name="Schetters T.P."/>
            <person name="Krause P.J."/>
            <person name="Gorenflot A."/>
            <person name="Berry V."/>
            <person name="Barbe V."/>
            <person name="Ben Mamoun C."/>
        </authorList>
    </citation>
    <scope>NUCLEOTIDE SEQUENCE [LARGE SCALE GENOMIC DNA]</scope>
    <source>
        <strain evidence="3 4">RI</strain>
    </source>
</reference>
<dbReference type="PANTHER" id="PTHR23092:SF15">
    <property type="entry name" value="INACTIVE NON-CANONICAL POLY(A) RNA POLYMERASE PROTEIN TRF4-2-RELATED"/>
    <property type="match status" value="1"/>
</dbReference>
<dbReference type="GO" id="GO:1990817">
    <property type="term" value="F:poly(A) RNA polymerase activity"/>
    <property type="evidence" value="ECO:0007669"/>
    <property type="project" value="UniProtKB-EC"/>
</dbReference>
<dbReference type="OrthoDB" id="273917at2759"/>
<dbReference type="GO" id="GO:0031499">
    <property type="term" value="C:TRAMP complex"/>
    <property type="evidence" value="ECO:0007669"/>
    <property type="project" value="TreeGrafter"/>
</dbReference>
<dbReference type="GO" id="GO:0031123">
    <property type="term" value="P:RNA 3'-end processing"/>
    <property type="evidence" value="ECO:0007669"/>
    <property type="project" value="TreeGrafter"/>
</dbReference>
<feature type="compositionally biased region" description="Low complexity" evidence="1">
    <location>
        <begin position="106"/>
        <end position="115"/>
    </location>
</feature>
<reference evidence="3 4" key="3">
    <citation type="journal article" date="2016" name="Sci. Rep.">
        <title>Genome-wide diversity and gene expression profiling of Babesia microti isolates identify polymorphic genes that mediate host-pathogen interactions.</title>
        <authorList>
            <person name="Silva J.C."/>
            <person name="Cornillot E."/>
            <person name="McCracken C."/>
            <person name="Usmani-Brown S."/>
            <person name="Dwivedi A."/>
            <person name="Ifeonu O.O."/>
            <person name="Crabtree J."/>
            <person name="Gotia H.T."/>
            <person name="Virji A.Z."/>
            <person name="Reynes C."/>
            <person name="Colinge J."/>
            <person name="Kumar V."/>
            <person name="Lawres L."/>
            <person name="Pazzi J.E."/>
            <person name="Pablo J.V."/>
            <person name="Hung C."/>
            <person name="Brancato J."/>
            <person name="Kumari P."/>
            <person name="Orvis J."/>
            <person name="Tretina K."/>
            <person name="Chibucos M."/>
            <person name="Ott S."/>
            <person name="Sadzewicz L."/>
            <person name="Sengamalay N."/>
            <person name="Shetty A.C."/>
            <person name="Su Q."/>
            <person name="Tallon L."/>
            <person name="Fraser C.M."/>
            <person name="Frutos R."/>
            <person name="Molina D.M."/>
            <person name="Krause P.J."/>
            <person name="Ben Mamoun C."/>
        </authorList>
    </citation>
    <scope>NUCLEOTIDE SEQUENCE [LARGE SCALE GENOMIC DNA]</scope>
    <source>
        <strain evidence="3 4">RI</strain>
    </source>
</reference>
<feature type="domain" description="Poly(A) RNA polymerase mitochondrial-like central palm" evidence="2">
    <location>
        <begin position="198"/>
        <end position="325"/>
    </location>
</feature>
<name>A0A0K3AUQ9_BABMR</name>
<dbReference type="Gene3D" id="1.10.1410.10">
    <property type="match status" value="1"/>
</dbReference>
<gene>
    <name evidence="3" type="ORF">BMR1_03g03655</name>
</gene>
<proteinExistence type="predicted"/>
<dbReference type="KEGG" id="bmic:BMR1_03g03655"/>
<sequence length="499" mass="55765">MASDSNDTVKVNKFSENEVLKKVHRDISSAKNYYSTKKQKNGPKIKYKPKKLLKNVKSNNHTTSNDLSSKSKDDKSFSALMKLGGNGKNPYPKSTDNVNCPSKLVTNNKNTNRPNKGGKNKKNYNKYITHVHNPIKSSPDSINESENADDKVPSNGAISEPTSPGADFSVIYPSEFIINSFSDLSNVYKVSKILDENLQRWLRHVQKVAEEEKPMIESAIKRFEDVVYKVLHNAKIFVFGSYSSSLRLPHGDVDLTIKGADGSPVDILKSLIKHIRPIAHNREVFVILSARIPIIRYTDAVSGTKIDVNANPGASLKSTKVINNWIEIFPSVEPLIKINKHLIRNFDLNDTALGGIGSFLLFHMCFAFYLNFGESCKINESYSDGFAILCLWKYYGMLHNYKKFGIGPNGEIIPIPTSNQNGALKLVAYSPVNTTMEIGKRAHQMSKVIALFRHALSACLSITEGKVEPYNCDTLQFLFSDSYSKGSDKHIFDLNIAKE</sequence>
<dbReference type="PANTHER" id="PTHR23092">
    <property type="entry name" value="POLY(A) RNA POLYMERASE"/>
    <property type="match status" value="1"/>
</dbReference>
<dbReference type="GeneID" id="24425377"/>
<keyword evidence="3" id="KW-0808">Transferase</keyword>